<reference evidence="13 14" key="1">
    <citation type="journal article" date="2016" name="Nat. Commun.">
        <title>Thousands of microbial genomes shed light on interconnected biogeochemical processes in an aquifer system.</title>
        <authorList>
            <person name="Anantharaman K."/>
            <person name="Brown C.T."/>
            <person name="Hug L.A."/>
            <person name="Sharon I."/>
            <person name="Castelle C.J."/>
            <person name="Probst A.J."/>
            <person name="Thomas B.C."/>
            <person name="Singh A."/>
            <person name="Wilkins M.J."/>
            <person name="Karaoz U."/>
            <person name="Brodie E.L."/>
            <person name="Williams K.H."/>
            <person name="Hubbard S.S."/>
            <person name="Banfield J.F."/>
        </authorList>
    </citation>
    <scope>NUCLEOTIDE SEQUENCE [LARGE SCALE GENOMIC DNA]</scope>
</reference>
<comment type="caution">
    <text evidence="13">The sequence shown here is derived from an EMBL/GenBank/DDBJ whole genome shotgun (WGS) entry which is preliminary data.</text>
</comment>
<dbReference type="GO" id="GO:0051301">
    <property type="term" value="P:cell division"/>
    <property type="evidence" value="ECO:0007669"/>
    <property type="project" value="UniProtKB-KW"/>
</dbReference>
<keyword evidence="4 10" id="KW-0808">Transferase</keyword>
<evidence type="ECO:0000256" key="6">
    <source>
        <dbReference type="ARBA" id="ARBA00022984"/>
    </source>
</evidence>
<dbReference type="Proteomes" id="UP000179233">
    <property type="component" value="Unassembled WGS sequence"/>
</dbReference>
<proteinExistence type="inferred from homology"/>
<dbReference type="PANTHER" id="PTHR21015">
    <property type="entry name" value="UDP-N-ACETYLGLUCOSAMINE--N-ACETYLMURAMYL-(PENTAPEPTIDE) PYROPHOSPHORYL-UNDECAPRENOL N-ACETYLGLUCOSAMINE TRANSFERASE 1"/>
    <property type="match status" value="1"/>
</dbReference>
<evidence type="ECO:0000256" key="1">
    <source>
        <dbReference type="ARBA" id="ARBA00022475"/>
    </source>
</evidence>
<evidence type="ECO:0000256" key="8">
    <source>
        <dbReference type="ARBA" id="ARBA00023306"/>
    </source>
</evidence>
<dbReference type="UniPathway" id="UPA00219"/>
<evidence type="ECO:0000256" key="5">
    <source>
        <dbReference type="ARBA" id="ARBA00022960"/>
    </source>
</evidence>
<feature type="binding site" evidence="10">
    <location>
        <position position="314"/>
    </location>
    <ligand>
        <name>UDP-N-acetyl-alpha-D-glucosamine</name>
        <dbReference type="ChEBI" id="CHEBI:57705"/>
    </ligand>
</feature>
<dbReference type="GO" id="GO:0050511">
    <property type="term" value="F:undecaprenyldiphospho-muramoylpentapeptide beta-N-acetylglucosaminyltransferase activity"/>
    <property type="evidence" value="ECO:0007669"/>
    <property type="project" value="UniProtKB-UniRule"/>
</dbReference>
<dbReference type="InterPro" id="IPR007235">
    <property type="entry name" value="Glyco_trans_28_C"/>
</dbReference>
<keyword evidence="7 10" id="KW-0472">Membrane</keyword>
<dbReference type="EC" id="2.4.1.227" evidence="10"/>
<dbReference type="InterPro" id="IPR006009">
    <property type="entry name" value="GlcNAc_MurG"/>
</dbReference>
<comment type="catalytic activity">
    <reaction evidence="10">
        <text>di-trans,octa-cis-undecaprenyl diphospho-N-acetyl-alpha-D-muramoyl-L-alanyl-D-glutamyl-meso-2,6-diaminopimeloyl-D-alanyl-D-alanine + UDP-N-acetyl-alpha-D-glucosamine = di-trans,octa-cis-undecaprenyl diphospho-[N-acetyl-alpha-D-glucosaminyl-(1-&gt;4)]-N-acetyl-alpha-D-muramoyl-L-alanyl-D-glutamyl-meso-2,6-diaminopimeloyl-D-alanyl-D-alanine + UDP + H(+)</text>
        <dbReference type="Rhea" id="RHEA:31227"/>
        <dbReference type="ChEBI" id="CHEBI:15378"/>
        <dbReference type="ChEBI" id="CHEBI:57705"/>
        <dbReference type="ChEBI" id="CHEBI:58223"/>
        <dbReference type="ChEBI" id="CHEBI:61387"/>
        <dbReference type="ChEBI" id="CHEBI:61388"/>
        <dbReference type="EC" id="2.4.1.227"/>
    </reaction>
</comment>
<dbReference type="GO" id="GO:0051991">
    <property type="term" value="F:UDP-N-acetyl-D-glucosamine:N-acetylmuramoyl-L-alanyl-D-glutamyl-meso-2,6-diaminopimelyl-D-alanyl-D-alanine-diphosphoundecaprenol 4-beta-N-acetylglucosaminlytransferase activity"/>
    <property type="evidence" value="ECO:0007669"/>
    <property type="project" value="RHEA"/>
</dbReference>
<dbReference type="Pfam" id="PF03033">
    <property type="entry name" value="Glyco_transf_28"/>
    <property type="match status" value="1"/>
</dbReference>
<dbReference type="HAMAP" id="MF_00033">
    <property type="entry name" value="MurG"/>
    <property type="match status" value="1"/>
</dbReference>
<dbReference type="InterPro" id="IPR004276">
    <property type="entry name" value="GlycoTrans_28_N"/>
</dbReference>
<evidence type="ECO:0000256" key="3">
    <source>
        <dbReference type="ARBA" id="ARBA00022676"/>
    </source>
</evidence>
<comment type="caution">
    <text evidence="10">Lacks conserved residue(s) required for the propagation of feature annotation.</text>
</comment>
<dbReference type="GO" id="GO:0008360">
    <property type="term" value="P:regulation of cell shape"/>
    <property type="evidence" value="ECO:0007669"/>
    <property type="project" value="UniProtKB-KW"/>
</dbReference>
<organism evidence="13 14">
    <name type="scientific">Candidatus Chisholmbacteria bacterium RIFCSPHIGHO2_01_FULL_52_32</name>
    <dbReference type="NCBI Taxonomy" id="1797591"/>
    <lineage>
        <taxon>Bacteria</taxon>
        <taxon>Candidatus Chisholmiibacteriota</taxon>
    </lineage>
</organism>
<keyword evidence="3 10" id="KW-0328">Glycosyltransferase</keyword>
<comment type="pathway">
    <text evidence="10">Cell wall biogenesis; peptidoglycan biosynthesis.</text>
</comment>
<dbReference type="Gene3D" id="3.40.50.2000">
    <property type="entry name" value="Glycogen Phosphorylase B"/>
    <property type="match status" value="2"/>
</dbReference>
<protein>
    <recommendedName>
        <fullName evidence="10">UDP-N-acetylglucosamine--N-acetylmuramyl-(pentapeptide) pyrophosphoryl-undecaprenol N-acetylglucosamine transferase</fullName>
        <ecNumber evidence="10">2.4.1.227</ecNumber>
    </recommendedName>
    <alternativeName>
        <fullName evidence="10">Undecaprenyl-PP-MurNAc-pentapeptide-UDPGlcNAc GlcNAc transferase</fullName>
    </alternativeName>
</protein>
<evidence type="ECO:0000256" key="7">
    <source>
        <dbReference type="ARBA" id="ARBA00023136"/>
    </source>
</evidence>
<feature type="binding site" evidence="10">
    <location>
        <position position="180"/>
    </location>
    <ligand>
        <name>UDP-N-acetyl-alpha-D-glucosamine</name>
        <dbReference type="ChEBI" id="CHEBI:57705"/>
    </ligand>
</feature>
<keyword evidence="6 10" id="KW-0573">Peptidoglycan synthesis</keyword>
<feature type="domain" description="Glycosyl transferase family 28 C-terminal" evidence="12">
    <location>
        <begin position="201"/>
        <end position="362"/>
    </location>
</feature>
<sequence>MSQNMRSDKEKDRIKLLITGGHLTPAIAVIERLRKSARWDITFMARQYGHEESRSPASELREIPKLGVPTIAIPAGKIPRLASLKSLSPLVRIPLGFFHAFFHILLLKPDVILSFGGYVSVPAALAGWILGIPIVTHEQTMGKGLANTLVELLAEEIAISWEDTRQHFRKKVVLTGNPIREAILKGTKKPVPMKLKGAPLLYVTGGNLGSKKLNGVIRSGLKAFTENYRIIHQCGFRTGEDDYQSLDLARNELPGERKHRYLVREWLEAEEIAWILMHADLVISRAGANIVTELAYTGNTTLFVPLRIAGGNEQLENAKLLTSAGTAEIIEEKDLTPGRLLAKVAQMLEQSEVYRKHAPDARRIVRTDAAKRIEEILETVYEKKNAKS</sequence>
<keyword evidence="2 10" id="KW-0132">Cell division</keyword>
<comment type="subcellular location">
    <subcellularLocation>
        <location evidence="10">Cell membrane</location>
        <topology evidence="10">Peripheral membrane protein</topology>
        <orientation evidence="10">Cytoplasmic side</orientation>
    </subcellularLocation>
</comment>
<comment type="similarity">
    <text evidence="10">Belongs to the glycosyltransferase 28 family. MurG subfamily.</text>
</comment>
<dbReference type="CDD" id="cd03785">
    <property type="entry name" value="GT28_MurG"/>
    <property type="match status" value="1"/>
</dbReference>
<evidence type="ECO:0000313" key="14">
    <source>
        <dbReference type="Proteomes" id="UP000179233"/>
    </source>
</evidence>
<evidence type="ECO:0000259" key="12">
    <source>
        <dbReference type="Pfam" id="PF04101"/>
    </source>
</evidence>
<accession>A0A1G1VSV5</accession>
<name>A0A1G1VSV5_9BACT</name>
<dbReference type="GO" id="GO:0009252">
    <property type="term" value="P:peptidoglycan biosynthetic process"/>
    <property type="evidence" value="ECO:0007669"/>
    <property type="project" value="UniProtKB-UniRule"/>
</dbReference>
<evidence type="ECO:0000256" key="2">
    <source>
        <dbReference type="ARBA" id="ARBA00022618"/>
    </source>
</evidence>
<keyword evidence="9 10" id="KW-0961">Cell wall biogenesis/degradation</keyword>
<dbReference type="PANTHER" id="PTHR21015:SF22">
    <property type="entry name" value="GLYCOSYLTRANSFERASE"/>
    <property type="match status" value="1"/>
</dbReference>
<dbReference type="GO" id="GO:0005975">
    <property type="term" value="P:carbohydrate metabolic process"/>
    <property type="evidence" value="ECO:0007669"/>
    <property type="project" value="InterPro"/>
</dbReference>
<dbReference type="EMBL" id="MHCJ01000003">
    <property type="protein sequence ID" value="OGY18440.1"/>
    <property type="molecule type" value="Genomic_DNA"/>
</dbReference>
<dbReference type="SUPFAM" id="SSF53756">
    <property type="entry name" value="UDP-Glycosyltransferase/glycogen phosphorylase"/>
    <property type="match status" value="1"/>
</dbReference>
<keyword evidence="5 10" id="KW-0133">Cell shape</keyword>
<dbReference type="GO" id="GO:0005886">
    <property type="term" value="C:plasma membrane"/>
    <property type="evidence" value="ECO:0007669"/>
    <property type="project" value="UniProtKB-SubCell"/>
</dbReference>
<gene>
    <name evidence="10" type="primary">murG</name>
    <name evidence="13" type="ORF">A2786_02990</name>
</gene>
<keyword evidence="8 10" id="KW-0131">Cell cycle</keyword>
<evidence type="ECO:0000256" key="4">
    <source>
        <dbReference type="ARBA" id="ARBA00022679"/>
    </source>
</evidence>
<dbReference type="Pfam" id="PF04101">
    <property type="entry name" value="Glyco_tran_28_C"/>
    <property type="match status" value="1"/>
</dbReference>
<feature type="binding site" evidence="10">
    <location>
        <begin position="19"/>
        <end position="21"/>
    </location>
    <ligand>
        <name>UDP-N-acetyl-alpha-D-glucosamine</name>
        <dbReference type="ChEBI" id="CHEBI:57705"/>
    </ligand>
</feature>
<dbReference type="AlphaFoldDB" id="A0A1G1VSV5"/>
<evidence type="ECO:0000256" key="10">
    <source>
        <dbReference type="HAMAP-Rule" id="MF_00033"/>
    </source>
</evidence>
<feature type="domain" description="Glycosyltransferase family 28 N-terminal" evidence="11">
    <location>
        <begin position="19"/>
        <end position="158"/>
    </location>
</feature>
<keyword evidence="1 10" id="KW-1003">Cell membrane</keyword>
<evidence type="ECO:0000259" key="11">
    <source>
        <dbReference type="Pfam" id="PF03033"/>
    </source>
</evidence>
<evidence type="ECO:0000313" key="13">
    <source>
        <dbReference type="EMBL" id="OGY18440.1"/>
    </source>
</evidence>
<evidence type="ECO:0000256" key="9">
    <source>
        <dbReference type="ARBA" id="ARBA00023316"/>
    </source>
</evidence>
<dbReference type="GO" id="GO:0071555">
    <property type="term" value="P:cell wall organization"/>
    <property type="evidence" value="ECO:0007669"/>
    <property type="project" value="UniProtKB-KW"/>
</dbReference>
<comment type="function">
    <text evidence="10">Cell wall formation. Catalyzes the transfer of a GlcNAc subunit on undecaprenyl-pyrophosphoryl-MurNAc-pentapeptide (lipid intermediate I) to form undecaprenyl-pyrophosphoryl-MurNAc-(pentapeptide)GlcNAc (lipid intermediate II).</text>
</comment>